<dbReference type="Proteomes" id="UP000606974">
    <property type="component" value="Unassembled WGS sequence"/>
</dbReference>
<comment type="caution">
    <text evidence="1">The sequence shown here is derived from an EMBL/GenBank/DDBJ whole genome shotgun (WGS) entry which is preliminary data.</text>
</comment>
<name>A0A8H7ASH0_9EURO</name>
<reference evidence="1" key="1">
    <citation type="submission" date="2020-02" db="EMBL/GenBank/DDBJ databases">
        <authorList>
            <person name="Palmer J.M."/>
        </authorList>
    </citation>
    <scope>NUCLEOTIDE SEQUENCE</scope>
    <source>
        <strain evidence="1">EPUS1.4</strain>
        <tissue evidence="1">Thallus</tissue>
    </source>
</reference>
<evidence type="ECO:0000313" key="1">
    <source>
        <dbReference type="EMBL" id="KAF7514383.1"/>
    </source>
</evidence>
<gene>
    <name evidence="1" type="ORF">GJ744_000153</name>
</gene>
<dbReference type="EMBL" id="JAACFV010000001">
    <property type="protein sequence ID" value="KAF7514383.1"/>
    <property type="molecule type" value="Genomic_DNA"/>
</dbReference>
<sequence>MSRISELRFAHHFGFKVLPKAETKEMAWSVLMVCAHPIIPEHIRSFRTHDTITTFFIMLPDLASA</sequence>
<protein>
    <submittedName>
        <fullName evidence="1">Uncharacterized protein</fullName>
    </submittedName>
</protein>
<organism evidence="1 2">
    <name type="scientific">Endocarpon pusillum</name>
    <dbReference type="NCBI Taxonomy" id="364733"/>
    <lineage>
        <taxon>Eukaryota</taxon>
        <taxon>Fungi</taxon>
        <taxon>Dikarya</taxon>
        <taxon>Ascomycota</taxon>
        <taxon>Pezizomycotina</taxon>
        <taxon>Eurotiomycetes</taxon>
        <taxon>Chaetothyriomycetidae</taxon>
        <taxon>Verrucariales</taxon>
        <taxon>Verrucariaceae</taxon>
        <taxon>Endocarpon</taxon>
    </lineage>
</organism>
<accession>A0A8H7ASH0</accession>
<dbReference type="AlphaFoldDB" id="A0A8H7ASH0"/>
<evidence type="ECO:0000313" key="2">
    <source>
        <dbReference type="Proteomes" id="UP000606974"/>
    </source>
</evidence>
<keyword evidence="2" id="KW-1185">Reference proteome</keyword>
<proteinExistence type="predicted"/>